<dbReference type="AlphaFoldDB" id="A0A250IF70"/>
<name>A0A250IF70_9BACT</name>
<reference evidence="1 2" key="1">
    <citation type="submission" date="2017-06" db="EMBL/GenBank/DDBJ databases">
        <authorList>
            <person name="Kim H.J."/>
            <person name="Triplett B.A."/>
        </authorList>
    </citation>
    <scope>NUCLEOTIDE SEQUENCE [LARGE SCALE GENOMIC DNA]</scope>
    <source>
        <strain evidence="1 2">DSM 14713</strain>
    </source>
</reference>
<dbReference type="KEGG" id="mbd:MEBOL_003866"/>
<proteinExistence type="predicted"/>
<dbReference type="Proteomes" id="UP000217289">
    <property type="component" value="Chromosome"/>
</dbReference>
<accession>A0A250IF70</accession>
<evidence type="ECO:0000313" key="1">
    <source>
        <dbReference type="EMBL" id="ATB30405.1"/>
    </source>
</evidence>
<evidence type="ECO:0000313" key="2">
    <source>
        <dbReference type="Proteomes" id="UP000217289"/>
    </source>
</evidence>
<protein>
    <submittedName>
        <fullName evidence="1">Uncharacterized protein</fullName>
    </submittedName>
</protein>
<gene>
    <name evidence="1" type="ORF">MEBOL_003866</name>
</gene>
<organism evidence="1 2">
    <name type="scientific">Melittangium boletus DSM 14713</name>
    <dbReference type="NCBI Taxonomy" id="1294270"/>
    <lineage>
        <taxon>Bacteria</taxon>
        <taxon>Pseudomonadati</taxon>
        <taxon>Myxococcota</taxon>
        <taxon>Myxococcia</taxon>
        <taxon>Myxococcales</taxon>
        <taxon>Cystobacterineae</taxon>
        <taxon>Archangiaceae</taxon>
        <taxon>Melittangium</taxon>
    </lineage>
</organism>
<dbReference type="EMBL" id="CP022163">
    <property type="protein sequence ID" value="ATB30405.1"/>
    <property type="molecule type" value="Genomic_DNA"/>
</dbReference>
<sequence length="343" mass="37959">MQSVESSGGVAKRVHSLLVRLAKVHSEVLLVAGWDYSGGSNNVAFCESYRDDLYSGSTYRTGAKKSIVKRIGDATVVTIFDFKTGERTRMLKGSSEWFEMDRVLQGKSKTHLGSYKDKANLQKRYLDDSISIRHVYDYVAELGVKAPGSLAEFHIFSHAWAGGPILVETYEDALYAAGGVRQDQRDPNDKDPRLKDFDAINMPRLKDFKAAFAPDGVVKVWGCMATTVYRNLVRAIDGTKSDAEKISFDWIGGRETTTAGLAKRYFQETIMASSYMSRLSVALGGGVKVYGAPPGMGADLRAVPVGSTKRYYMYVNSLTYAREFALLRRAFGMVPDDSGYVLF</sequence>
<dbReference type="OrthoDB" id="1490309at2"/>
<keyword evidence="2" id="KW-1185">Reference proteome</keyword>